<dbReference type="Gene3D" id="3.40.50.720">
    <property type="entry name" value="NAD(P)-binding Rossmann-like Domain"/>
    <property type="match status" value="1"/>
</dbReference>
<reference evidence="3" key="1">
    <citation type="journal article" date="2015" name="Nature">
        <title>Complex archaea that bridge the gap between prokaryotes and eukaryotes.</title>
        <authorList>
            <person name="Spang A."/>
            <person name="Saw J.H."/>
            <person name="Jorgensen S.L."/>
            <person name="Zaremba-Niedzwiedzka K."/>
            <person name="Martijn J."/>
            <person name="Lind A.E."/>
            <person name="van Eijk R."/>
            <person name="Schleper C."/>
            <person name="Guy L."/>
            <person name="Ettema T.J."/>
        </authorList>
    </citation>
    <scope>NUCLEOTIDE SEQUENCE</scope>
</reference>
<comment type="similarity">
    <text evidence="1">Belongs to the NAD(P)-dependent epimerase/dehydratase family.</text>
</comment>
<dbReference type="PANTHER" id="PTHR43000">
    <property type="entry name" value="DTDP-D-GLUCOSE 4,6-DEHYDRATASE-RELATED"/>
    <property type="match status" value="1"/>
</dbReference>
<evidence type="ECO:0000259" key="2">
    <source>
        <dbReference type="Pfam" id="PF01370"/>
    </source>
</evidence>
<proteinExistence type="inferred from homology"/>
<dbReference type="InterPro" id="IPR001509">
    <property type="entry name" value="Epimerase_deHydtase"/>
</dbReference>
<dbReference type="AlphaFoldDB" id="A0A0F9HJB4"/>
<evidence type="ECO:0000256" key="1">
    <source>
        <dbReference type="ARBA" id="ARBA00007637"/>
    </source>
</evidence>
<comment type="caution">
    <text evidence="3">The sequence shown here is derived from an EMBL/GenBank/DDBJ whole genome shotgun (WGS) entry which is preliminary data.</text>
</comment>
<accession>A0A0F9HJB4</accession>
<evidence type="ECO:0000313" key="3">
    <source>
        <dbReference type="EMBL" id="KKM15247.1"/>
    </source>
</evidence>
<dbReference type="EMBL" id="LAZR01014951">
    <property type="protein sequence ID" value="KKM15247.1"/>
    <property type="molecule type" value="Genomic_DNA"/>
</dbReference>
<gene>
    <name evidence="3" type="ORF">LCGC14_1697970</name>
</gene>
<dbReference type="InterPro" id="IPR036291">
    <property type="entry name" value="NAD(P)-bd_dom_sf"/>
</dbReference>
<organism evidence="3">
    <name type="scientific">marine sediment metagenome</name>
    <dbReference type="NCBI Taxonomy" id="412755"/>
    <lineage>
        <taxon>unclassified sequences</taxon>
        <taxon>metagenomes</taxon>
        <taxon>ecological metagenomes</taxon>
    </lineage>
</organism>
<name>A0A0F9HJB4_9ZZZZ</name>
<sequence>GFNHSGAKLHGFLSYFIKAAQNGNKYTIYGYKGKQVRDQIHSSDVIRAFDEFYKDPKCGAVYNLGGGKENSISILECIDKVEQLLNKKIEYDYTDANRIGDHICYYSDLTKIKNDFPNWEITYTIDDIFEEYAESSFEAQRI</sequence>
<dbReference type="SUPFAM" id="SSF51735">
    <property type="entry name" value="NAD(P)-binding Rossmann-fold domains"/>
    <property type="match status" value="1"/>
</dbReference>
<dbReference type="Pfam" id="PF01370">
    <property type="entry name" value="Epimerase"/>
    <property type="match status" value="1"/>
</dbReference>
<protein>
    <recommendedName>
        <fullName evidence="2">NAD-dependent epimerase/dehydratase domain-containing protein</fullName>
    </recommendedName>
</protein>
<feature type="non-terminal residue" evidence="3">
    <location>
        <position position="1"/>
    </location>
</feature>
<feature type="domain" description="NAD-dependent epimerase/dehydratase" evidence="2">
    <location>
        <begin position="2"/>
        <end position="65"/>
    </location>
</feature>